<proteinExistence type="predicted"/>
<reference evidence="1 2" key="1">
    <citation type="submission" date="2019-02" db="EMBL/GenBank/DDBJ databases">
        <title>Deep-cultivation of Planctomycetes and their phenomic and genomic characterization uncovers novel biology.</title>
        <authorList>
            <person name="Wiegand S."/>
            <person name="Jogler M."/>
            <person name="Boedeker C."/>
            <person name="Pinto D."/>
            <person name="Vollmers J."/>
            <person name="Rivas-Marin E."/>
            <person name="Kohn T."/>
            <person name="Peeters S.H."/>
            <person name="Heuer A."/>
            <person name="Rast P."/>
            <person name="Oberbeckmann S."/>
            <person name="Bunk B."/>
            <person name="Jeske O."/>
            <person name="Meyerdierks A."/>
            <person name="Storesund J.E."/>
            <person name="Kallscheuer N."/>
            <person name="Luecker S."/>
            <person name="Lage O.M."/>
            <person name="Pohl T."/>
            <person name="Merkel B.J."/>
            <person name="Hornburger P."/>
            <person name="Mueller R.-W."/>
            <person name="Bruemmer F."/>
            <person name="Labrenz M."/>
            <person name="Spormann A.M."/>
            <person name="Op Den Camp H."/>
            <person name="Overmann J."/>
            <person name="Amann R."/>
            <person name="Jetten M.S.M."/>
            <person name="Mascher T."/>
            <person name="Medema M.H."/>
            <person name="Devos D.P."/>
            <person name="Kaster A.-K."/>
            <person name="Ovreas L."/>
            <person name="Rohde M."/>
            <person name="Galperin M.Y."/>
            <person name="Jogler C."/>
        </authorList>
    </citation>
    <scope>NUCLEOTIDE SEQUENCE [LARGE SCALE GENOMIC DNA]</scope>
    <source>
        <strain evidence="1 2">CA85</strain>
    </source>
</reference>
<sequence length="400" mass="45912">MATFNPKHFTDADVLRTIHPEHLCKLIEPHATYFGDRGLSLPSARQAATLDVDRLAHLLESPDDAIPQELLNAIGYIDEMATERGMDSLLPKAIEAKMPLDPNKDHSPADIAVQVWLFDPMIVEREHIWFTWKPPRRMDCFRVGEKKHGKLLEITHERCQQAAEDIGSWLSENNRTPFCNLAYRETDDGFEFSIQRGDPFTRKSTIERNSIGNVHFRPAGKDKVIFKLEDVMVMINTPIRRAIAVYQRVFGNLLYGDPEFFTDSNIISTRALEELGEGALSCRDVDGIDEVLFVEYLVDLGGDQDATVTYKANDIITDMKQRNRKLDFEGRLISATFRIRYRGSRYWRTLKLYDGNATCYTRDANARHAEQWMRLRNFIQVTNANAESDVEVNDETLALH</sequence>
<organism evidence="1 2">
    <name type="scientific">Allorhodopirellula solitaria</name>
    <dbReference type="NCBI Taxonomy" id="2527987"/>
    <lineage>
        <taxon>Bacteria</taxon>
        <taxon>Pseudomonadati</taxon>
        <taxon>Planctomycetota</taxon>
        <taxon>Planctomycetia</taxon>
        <taxon>Pirellulales</taxon>
        <taxon>Pirellulaceae</taxon>
        <taxon>Allorhodopirellula</taxon>
    </lineage>
</organism>
<dbReference type="OrthoDB" id="232875at2"/>
<gene>
    <name evidence="1" type="ORF">CA85_00930</name>
</gene>
<name>A0A5C5YIW7_9BACT</name>
<accession>A0A5C5YIW7</accession>
<dbReference type="EMBL" id="SJPK01000001">
    <property type="protein sequence ID" value="TWT74807.1"/>
    <property type="molecule type" value="Genomic_DNA"/>
</dbReference>
<protein>
    <submittedName>
        <fullName evidence="1">Uncharacterized protein</fullName>
    </submittedName>
</protein>
<comment type="caution">
    <text evidence="1">The sequence shown here is derived from an EMBL/GenBank/DDBJ whole genome shotgun (WGS) entry which is preliminary data.</text>
</comment>
<evidence type="ECO:0000313" key="1">
    <source>
        <dbReference type="EMBL" id="TWT74807.1"/>
    </source>
</evidence>
<dbReference type="RefSeq" id="WP_146389150.1">
    <property type="nucleotide sequence ID" value="NZ_SJPK01000001.1"/>
</dbReference>
<dbReference type="Proteomes" id="UP000318053">
    <property type="component" value="Unassembled WGS sequence"/>
</dbReference>
<evidence type="ECO:0000313" key="2">
    <source>
        <dbReference type="Proteomes" id="UP000318053"/>
    </source>
</evidence>
<dbReference type="AlphaFoldDB" id="A0A5C5YIW7"/>
<keyword evidence="2" id="KW-1185">Reference proteome</keyword>